<dbReference type="EMBL" id="JARIHO010000024">
    <property type="protein sequence ID" value="KAJ7342720.1"/>
    <property type="molecule type" value="Genomic_DNA"/>
</dbReference>
<evidence type="ECO:0000313" key="2">
    <source>
        <dbReference type="Proteomes" id="UP001218218"/>
    </source>
</evidence>
<feature type="non-terminal residue" evidence="1">
    <location>
        <position position="169"/>
    </location>
</feature>
<evidence type="ECO:0000313" key="1">
    <source>
        <dbReference type="EMBL" id="KAJ7342720.1"/>
    </source>
</evidence>
<feature type="non-terminal residue" evidence="1">
    <location>
        <position position="1"/>
    </location>
</feature>
<accession>A0AAD7EQ34</accession>
<comment type="caution">
    <text evidence="1">The sequence shown here is derived from an EMBL/GenBank/DDBJ whole genome shotgun (WGS) entry which is preliminary data.</text>
</comment>
<organism evidence="1 2">
    <name type="scientific">Mycena albidolilacea</name>
    <dbReference type="NCBI Taxonomy" id="1033008"/>
    <lineage>
        <taxon>Eukaryota</taxon>
        <taxon>Fungi</taxon>
        <taxon>Dikarya</taxon>
        <taxon>Basidiomycota</taxon>
        <taxon>Agaricomycotina</taxon>
        <taxon>Agaricomycetes</taxon>
        <taxon>Agaricomycetidae</taxon>
        <taxon>Agaricales</taxon>
        <taxon>Marasmiineae</taxon>
        <taxon>Mycenaceae</taxon>
        <taxon>Mycena</taxon>
    </lineage>
</organism>
<proteinExistence type="predicted"/>
<name>A0AAD7EQ34_9AGAR</name>
<protein>
    <submittedName>
        <fullName evidence="1">Uncharacterized protein</fullName>
    </submittedName>
</protein>
<reference evidence="1" key="1">
    <citation type="submission" date="2023-03" db="EMBL/GenBank/DDBJ databases">
        <title>Massive genome expansion in bonnet fungi (Mycena s.s.) driven by repeated elements and novel gene families across ecological guilds.</title>
        <authorList>
            <consortium name="Lawrence Berkeley National Laboratory"/>
            <person name="Harder C.B."/>
            <person name="Miyauchi S."/>
            <person name="Viragh M."/>
            <person name="Kuo A."/>
            <person name="Thoen E."/>
            <person name="Andreopoulos B."/>
            <person name="Lu D."/>
            <person name="Skrede I."/>
            <person name="Drula E."/>
            <person name="Henrissat B."/>
            <person name="Morin E."/>
            <person name="Kohler A."/>
            <person name="Barry K."/>
            <person name="LaButti K."/>
            <person name="Morin E."/>
            <person name="Salamov A."/>
            <person name="Lipzen A."/>
            <person name="Mereny Z."/>
            <person name="Hegedus B."/>
            <person name="Baldrian P."/>
            <person name="Stursova M."/>
            <person name="Weitz H."/>
            <person name="Taylor A."/>
            <person name="Grigoriev I.V."/>
            <person name="Nagy L.G."/>
            <person name="Martin F."/>
            <person name="Kauserud H."/>
        </authorList>
    </citation>
    <scope>NUCLEOTIDE SEQUENCE</scope>
    <source>
        <strain evidence="1">CBHHK002</strain>
    </source>
</reference>
<sequence>PAFLRHVLGEMKDMRPDLFRQELRMSPLTFDWLAQRLVDDPVFANGSTNAQMPVEDQLAIVLFCFGHSGNAAGLQQVANWAGVGKGTITVVTWRVMTAILRPNFMSEFVHMPTATEKEKAKAWVQSHSCKAWRDGWCMVDGTLVVLFDRPFWFGESYFDCKCNYSLNIQ</sequence>
<dbReference type="Proteomes" id="UP001218218">
    <property type="component" value="Unassembled WGS sequence"/>
</dbReference>
<dbReference type="AlphaFoldDB" id="A0AAD7EQ34"/>
<keyword evidence="2" id="KW-1185">Reference proteome</keyword>
<gene>
    <name evidence="1" type="ORF">DFH08DRAFT_646905</name>
</gene>